<sequence>MRAVIKLLDVWSRYQVTSRVQELVEGIYRLNRTAGLYEAINAIPNVDLAPDLRKSLINIVRKVARYREIARLLYRTAKDTTPMLRRTSVVVVDLPLAAYTKVQSRQDYVPDIVAKIDEAGTGQNHSEQEMDMLFRHLDTDRTAAAKAFGRQTRNTLAQSKIHAEIQLVEYCNSSMAK</sequence>
<protein>
    <submittedName>
        <fullName evidence="1">Uncharacterized protein</fullName>
    </submittedName>
</protein>
<organism evidence="1 2">
    <name type="scientific">Sporothrix stenoceras</name>
    <dbReference type="NCBI Taxonomy" id="5173"/>
    <lineage>
        <taxon>Eukaryota</taxon>
        <taxon>Fungi</taxon>
        <taxon>Dikarya</taxon>
        <taxon>Ascomycota</taxon>
        <taxon>Pezizomycotina</taxon>
        <taxon>Sordariomycetes</taxon>
        <taxon>Sordariomycetidae</taxon>
        <taxon>Ophiostomatales</taxon>
        <taxon>Ophiostomataceae</taxon>
        <taxon>Sporothrix</taxon>
    </lineage>
</organism>
<dbReference type="Proteomes" id="UP001583186">
    <property type="component" value="Unassembled WGS sequence"/>
</dbReference>
<accession>A0ABR3ZRM7</accession>
<gene>
    <name evidence="1" type="ORF">Sste5346_001439</name>
</gene>
<name>A0ABR3ZRM7_9PEZI</name>
<dbReference type="EMBL" id="JAWCUI010000005">
    <property type="protein sequence ID" value="KAL1902458.1"/>
    <property type="molecule type" value="Genomic_DNA"/>
</dbReference>
<proteinExistence type="predicted"/>
<evidence type="ECO:0000313" key="2">
    <source>
        <dbReference type="Proteomes" id="UP001583186"/>
    </source>
</evidence>
<comment type="caution">
    <text evidence="1">The sequence shown here is derived from an EMBL/GenBank/DDBJ whole genome shotgun (WGS) entry which is preliminary data.</text>
</comment>
<reference evidence="1 2" key="1">
    <citation type="journal article" date="2024" name="IMA Fungus">
        <title>IMA Genome - F19 : A genome assembly and annotation guide to empower mycologists, including annotated draft genome sequences of Ceratocystis pirilliformis, Diaporthe australafricana, Fusarium ophioides, Paecilomyces lecythidis, and Sporothrix stenoceras.</title>
        <authorList>
            <person name="Aylward J."/>
            <person name="Wilson A.M."/>
            <person name="Visagie C.M."/>
            <person name="Spraker J."/>
            <person name="Barnes I."/>
            <person name="Buitendag C."/>
            <person name="Ceriani C."/>
            <person name="Del Mar Angel L."/>
            <person name="du Plessis D."/>
            <person name="Fuchs T."/>
            <person name="Gasser K."/>
            <person name="Kramer D."/>
            <person name="Li W."/>
            <person name="Munsamy K."/>
            <person name="Piso A."/>
            <person name="Price J.L."/>
            <person name="Sonnekus B."/>
            <person name="Thomas C."/>
            <person name="van der Nest A."/>
            <person name="van Dijk A."/>
            <person name="van Heerden A."/>
            <person name="van Vuuren N."/>
            <person name="Yilmaz N."/>
            <person name="Duong T.A."/>
            <person name="van der Merwe N.A."/>
            <person name="Wingfield M.J."/>
            <person name="Wingfield B.D."/>
        </authorList>
    </citation>
    <scope>NUCLEOTIDE SEQUENCE [LARGE SCALE GENOMIC DNA]</scope>
    <source>
        <strain evidence="1 2">CMW 5346</strain>
    </source>
</reference>
<evidence type="ECO:0000313" key="1">
    <source>
        <dbReference type="EMBL" id="KAL1902458.1"/>
    </source>
</evidence>
<keyword evidence="2" id="KW-1185">Reference proteome</keyword>